<feature type="chain" id="PRO_5024361206" evidence="1">
    <location>
        <begin position="21"/>
        <end position="288"/>
    </location>
</feature>
<feature type="signal peptide" evidence="1">
    <location>
        <begin position="1"/>
        <end position="20"/>
    </location>
</feature>
<evidence type="ECO:0000256" key="1">
    <source>
        <dbReference type="SAM" id="SignalP"/>
    </source>
</evidence>
<sequence>MKTYRFLLWILSWLAGHALSAELPNLNALTPDLTVPKVTREEAAAGRRVEAVTTGWEQTQVRHALYLPRDWKPGTKLPVLVEFAGNGGFRNKLGDVSDGTVDGCVLGYGLSGGEGFIWVCLPFVEIAADGTKQNCTTWWGEVAETRRYCLATVRDVCARYGGDVSRVVLCGFSRGAIACNYVGLHDEEIASLWRAFFCHSHYDGVRVWPYPHSDEAAAIKRLQRLGGREQWISHEGTILAAQNFIERSGVQAPFTFVPIPYANHSAAWVLHNIPERQQARDWLARVIH</sequence>
<dbReference type="SUPFAM" id="SSF53474">
    <property type="entry name" value="alpha/beta-Hydrolases"/>
    <property type="match status" value="1"/>
</dbReference>
<dbReference type="Proteomes" id="UP000306196">
    <property type="component" value="Unassembled WGS sequence"/>
</dbReference>
<proteinExistence type="predicted"/>
<protein>
    <submittedName>
        <fullName evidence="2">Uncharacterized protein</fullName>
    </submittedName>
</protein>
<name>A0A5R8KE69_9BACT</name>
<dbReference type="Gene3D" id="3.40.50.1820">
    <property type="entry name" value="alpha/beta hydrolase"/>
    <property type="match status" value="1"/>
</dbReference>
<gene>
    <name evidence="2" type="ORF">FEM03_12755</name>
</gene>
<dbReference type="RefSeq" id="WP_138086638.1">
    <property type="nucleotide sequence ID" value="NZ_VAUV01000008.1"/>
</dbReference>
<dbReference type="InterPro" id="IPR029058">
    <property type="entry name" value="AB_hydrolase_fold"/>
</dbReference>
<dbReference type="OrthoDB" id="189575at2"/>
<evidence type="ECO:0000313" key="3">
    <source>
        <dbReference type="Proteomes" id="UP000306196"/>
    </source>
</evidence>
<evidence type="ECO:0000313" key="2">
    <source>
        <dbReference type="EMBL" id="TLD70581.1"/>
    </source>
</evidence>
<dbReference type="EMBL" id="VAUV01000008">
    <property type="protein sequence ID" value="TLD70581.1"/>
    <property type="molecule type" value="Genomic_DNA"/>
</dbReference>
<comment type="caution">
    <text evidence="2">The sequence shown here is derived from an EMBL/GenBank/DDBJ whole genome shotgun (WGS) entry which is preliminary data.</text>
</comment>
<keyword evidence="1" id="KW-0732">Signal</keyword>
<accession>A0A5R8KE69</accession>
<organism evidence="2 3">
    <name type="scientific">Phragmitibacter flavus</name>
    <dbReference type="NCBI Taxonomy" id="2576071"/>
    <lineage>
        <taxon>Bacteria</taxon>
        <taxon>Pseudomonadati</taxon>
        <taxon>Verrucomicrobiota</taxon>
        <taxon>Verrucomicrobiia</taxon>
        <taxon>Verrucomicrobiales</taxon>
        <taxon>Verrucomicrobiaceae</taxon>
        <taxon>Phragmitibacter</taxon>
    </lineage>
</organism>
<keyword evidence="3" id="KW-1185">Reference proteome</keyword>
<reference evidence="2 3" key="1">
    <citation type="submission" date="2019-05" db="EMBL/GenBank/DDBJ databases">
        <title>Verrucobacter flavum gen. nov., sp. nov. a new member of the family Verrucomicrobiaceae.</title>
        <authorList>
            <person name="Szuroczki S."/>
            <person name="Abbaszade G."/>
            <person name="Szabo A."/>
            <person name="Felfoldi T."/>
            <person name="Schumann P."/>
            <person name="Boka K."/>
            <person name="Keki Z."/>
            <person name="Toumi M."/>
            <person name="Toth E."/>
        </authorList>
    </citation>
    <scope>NUCLEOTIDE SEQUENCE [LARGE SCALE GENOMIC DNA]</scope>
    <source>
        <strain evidence="2 3">MG-N-17</strain>
    </source>
</reference>
<dbReference type="AlphaFoldDB" id="A0A5R8KE69"/>